<proteinExistence type="predicted"/>
<protein>
    <submittedName>
        <fullName evidence="1">Uncharacterized protein</fullName>
    </submittedName>
</protein>
<comment type="caution">
    <text evidence="1">The sequence shown here is derived from an EMBL/GenBank/DDBJ whole genome shotgun (WGS) entry which is preliminary data.</text>
</comment>
<organism evidence="1 2">
    <name type="scientific">Brachionus plicatilis</name>
    <name type="common">Marine rotifer</name>
    <name type="synonym">Brachionus muelleri</name>
    <dbReference type="NCBI Taxonomy" id="10195"/>
    <lineage>
        <taxon>Eukaryota</taxon>
        <taxon>Metazoa</taxon>
        <taxon>Spiralia</taxon>
        <taxon>Gnathifera</taxon>
        <taxon>Rotifera</taxon>
        <taxon>Eurotatoria</taxon>
        <taxon>Monogononta</taxon>
        <taxon>Pseudotrocha</taxon>
        <taxon>Ploima</taxon>
        <taxon>Brachionidae</taxon>
        <taxon>Brachionus</taxon>
    </lineage>
</organism>
<name>A0A3M7S0I5_BRAPC</name>
<dbReference type="Proteomes" id="UP000276133">
    <property type="component" value="Unassembled WGS sequence"/>
</dbReference>
<accession>A0A3M7S0I5</accession>
<evidence type="ECO:0000313" key="2">
    <source>
        <dbReference type="Proteomes" id="UP000276133"/>
    </source>
</evidence>
<dbReference type="EMBL" id="REGN01002275">
    <property type="protein sequence ID" value="RNA29125.1"/>
    <property type="molecule type" value="Genomic_DNA"/>
</dbReference>
<reference evidence="1 2" key="1">
    <citation type="journal article" date="2018" name="Sci. Rep.">
        <title>Genomic signatures of local adaptation to the degree of environmental predictability in rotifers.</title>
        <authorList>
            <person name="Franch-Gras L."/>
            <person name="Hahn C."/>
            <person name="Garcia-Roger E.M."/>
            <person name="Carmona M.J."/>
            <person name="Serra M."/>
            <person name="Gomez A."/>
        </authorList>
    </citation>
    <scope>NUCLEOTIDE SEQUENCE [LARGE SCALE GENOMIC DNA]</scope>
    <source>
        <strain evidence="1">HYR1</strain>
    </source>
</reference>
<dbReference type="AlphaFoldDB" id="A0A3M7S0I5"/>
<sequence length="264" mass="30951">MNFGKIENNFNTNNFFITKHKEKKNLEGKKTQDLKRVAGKESKGNLIFKERIKSLLIENHSKNCVSSVNVLLCFSRGIFNFQKVIFSLYSLLKSIREVKNLEQYIPFAGSNTKIQTQKITVNPRIRLIKEIIKKHQSQIKTISNKILRKKLDKLLNLRIVDQSNITFVFYILYLTTRKPGRSQHVLNNYRGGPSTVMRIQIERPSDKKDNKFIFKNYACLKAEKAPSAPILRNAYLFFRNELDHNVYFAWLTAYQAIKLLKKKF</sequence>
<evidence type="ECO:0000313" key="1">
    <source>
        <dbReference type="EMBL" id="RNA29125.1"/>
    </source>
</evidence>
<gene>
    <name evidence="1" type="ORF">BpHYR1_038907</name>
</gene>
<keyword evidence="2" id="KW-1185">Reference proteome</keyword>